<keyword evidence="3" id="KW-1185">Reference proteome</keyword>
<evidence type="ECO:0000313" key="2">
    <source>
        <dbReference type="EMBL" id="MDI9260541.1"/>
    </source>
</evidence>
<dbReference type="EMBL" id="JASGCB010000016">
    <property type="protein sequence ID" value="MDI9260541.1"/>
    <property type="molecule type" value="Genomic_DNA"/>
</dbReference>
<dbReference type="Proteomes" id="UP001529245">
    <property type="component" value="Unassembled WGS sequence"/>
</dbReference>
<evidence type="ECO:0008006" key="4">
    <source>
        <dbReference type="Google" id="ProtNLM"/>
    </source>
</evidence>
<keyword evidence="1" id="KW-1133">Transmembrane helix</keyword>
<keyword evidence="1" id="KW-0472">Membrane</keyword>
<name>A0ABT6XZN3_ALISE</name>
<dbReference type="RefSeq" id="WP_283203992.1">
    <property type="nucleotide sequence ID" value="NZ_JASGCB010000016.1"/>
</dbReference>
<gene>
    <name evidence="2" type="ORF">QID03_10115</name>
</gene>
<feature type="transmembrane region" description="Helical" evidence="1">
    <location>
        <begin position="37"/>
        <end position="58"/>
    </location>
</feature>
<comment type="caution">
    <text evidence="2">The sequence shown here is derived from an EMBL/GenBank/DDBJ whole genome shotgun (WGS) entry which is preliminary data.</text>
</comment>
<evidence type="ECO:0000313" key="3">
    <source>
        <dbReference type="Proteomes" id="UP001529245"/>
    </source>
</evidence>
<reference evidence="2 3" key="1">
    <citation type="submission" date="2023-04" db="EMBL/GenBank/DDBJ databases">
        <title>A. sendaiensis sub sp. chiapanensis a novel subspecie with specific adaptation in bacterial cell wall isolated from an active volcano.</title>
        <authorList>
            <person name="Alvarez Gutierrez P.E."/>
            <person name="Ortiz Cortes L.Y."/>
        </authorList>
    </citation>
    <scope>NUCLEOTIDE SEQUENCE [LARGE SCALE GENOMIC DNA]</scope>
    <source>
        <strain evidence="2 3">PA2</strain>
    </source>
</reference>
<protein>
    <recommendedName>
        <fullName evidence="4">Tripartite tricarboxylate transporter TctB family protein</fullName>
    </recommendedName>
</protein>
<evidence type="ECO:0000256" key="1">
    <source>
        <dbReference type="SAM" id="Phobius"/>
    </source>
</evidence>
<proteinExistence type="predicted"/>
<sequence length="92" mass="9885">MTEPWWPETPEAAAARFAWIGLGVSLLGFVLCWIPFLGIFFGHVFGIASLVLAVIALLRPFTPPFARLGAALALLLALMTLALKAIPVVNLL</sequence>
<organism evidence="2 3">
    <name type="scientific">Alicyclobacillus sendaiensis PA2</name>
    <dbReference type="NCBI Taxonomy" id="3029425"/>
    <lineage>
        <taxon>Bacteria</taxon>
        <taxon>Bacillati</taxon>
        <taxon>Bacillota</taxon>
        <taxon>Bacilli</taxon>
        <taxon>Bacillales</taxon>
        <taxon>Alicyclobacillaceae</taxon>
        <taxon>Alicyclobacillus</taxon>
    </lineage>
</organism>
<accession>A0ABT6XZN3</accession>
<feature type="transmembrane region" description="Helical" evidence="1">
    <location>
        <begin position="65"/>
        <end position="86"/>
    </location>
</feature>
<keyword evidence="1" id="KW-0812">Transmembrane</keyword>
<feature type="transmembrane region" description="Helical" evidence="1">
    <location>
        <begin position="12"/>
        <end position="31"/>
    </location>
</feature>